<keyword evidence="4 6" id="KW-1133">Transmembrane helix</keyword>
<dbReference type="AlphaFoldDB" id="A0A1I3HZS3"/>
<sequence length="212" mass="21274">MTLAGPALVPDPGLLAGFVAVSALSIAVPGPNVALILALSAREGLRAGLAAAAGTTLAHAGQIALVVFGLAWIAEAWGAAFEVLRWLGVAWLLYLGVGLWREARRPAPQAPRQAALRAARRGLLTGLANPKSLAFHAAFLPQFVDAAAPAGPQLALLGAVYLVVALVLDSGWACLGAAGGRGLGAGARAWTARGSAAALVGGAAWLAFGRRA</sequence>
<dbReference type="EMBL" id="FOQH01000006">
    <property type="protein sequence ID" value="SFI41067.1"/>
    <property type="molecule type" value="Genomic_DNA"/>
</dbReference>
<gene>
    <name evidence="7" type="ORF">SAMN05216258_106257</name>
</gene>
<dbReference type="Pfam" id="PF01810">
    <property type="entry name" value="LysE"/>
    <property type="match status" value="1"/>
</dbReference>
<reference evidence="7 8" key="1">
    <citation type="submission" date="2016-10" db="EMBL/GenBank/DDBJ databases">
        <authorList>
            <person name="de Groot N.N."/>
        </authorList>
    </citation>
    <scope>NUCLEOTIDE SEQUENCE [LARGE SCALE GENOMIC DNA]</scope>
    <source>
        <strain evidence="7 8">CGMCC 1.11030</strain>
    </source>
</reference>
<dbReference type="OrthoDB" id="9807053at2"/>
<keyword evidence="8" id="KW-1185">Reference proteome</keyword>
<dbReference type="PANTHER" id="PTHR30086">
    <property type="entry name" value="ARGININE EXPORTER PROTEIN ARGO"/>
    <property type="match status" value="1"/>
</dbReference>
<evidence type="ECO:0000256" key="4">
    <source>
        <dbReference type="ARBA" id="ARBA00022989"/>
    </source>
</evidence>
<evidence type="ECO:0000256" key="2">
    <source>
        <dbReference type="ARBA" id="ARBA00022475"/>
    </source>
</evidence>
<feature type="transmembrane region" description="Helical" evidence="6">
    <location>
        <begin position="49"/>
        <end position="71"/>
    </location>
</feature>
<evidence type="ECO:0000256" key="6">
    <source>
        <dbReference type="SAM" id="Phobius"/>
    </source>
</evidence>
<dbReference type="GO" id="GO:0005886">
    <property type="term" value="C:plasma membrane"/>
    <property type="evidence" value="ECO:0007669"/>
    <property type="project" value="UniProtKB-SubCell"/>
</dbReference>
<dbReference type="InterPro" id="IPR001123">
    <property type="entry name" value="LeuE-type"/>
</dbReference>
<dbReference type="RefSeq" id="WP_092860666.1">
    <property type="nucleotide sequence ID" value="NZ_FOQH01000006.1"/>
</dbReference>
<dbReference type="PANTHER" id="PTHR30086:SF20">
    <property type="entry name" value="ARGININE EXPORTER PROTEIN ARGO-RELATED"/>
    <property type="match status" value="1"/>
</dbReference>
<dbReference type="Proteomes" id="UP000199377">
    <property type="component" value="Unassembled WGS sequence"/>
</dbReference>
<dbReference type="STRING" id="1114924.SAMN05216258_106257"/>
<keyword evidence="3 6" id="KW-0812">Transmembrane</keyword>
<feature type="transmembrane region" description="Helical" evidence="6">
    <location>
        <begin position="156"/>
        <end position="178"/>
    </location>
</feature>
<protein>
    <submittedName>
        <fullName evidence="7">Threonine/homoserine/homoserine lactone efflux protein</fullName>
    </submittedName>
</protein>
<feature type="transmembrane region" description="Helical" evidence="6">
    <location>
        <begin position="15"/>
        <end position="37"/>
    </location>
</feature>
<evidence type="ECO:0000256" key="1">
    <source>
        <dbReference type="ARBA" id="ARBA00004651"/>
    </source>
</evidence>
<evidence type="ECO:0000313" key="7">
    <source>
        <dbReference type="EMBL" id="SFI41067.1"/>
    </source>
</evidence>
<feature type="transmembrane region" description="Helical" evidence="6">
    <location>
        <begin position="83"/>
        <end position="101"/>
    </location>
</feature>
<evidence type="ECO:0000256" key="5">
    <source>
        <dbReference type="ARBA" id="ARBA00023136"/>
    </source>
</evidence>
<dbReference type="PIRSF" id="PIRSF006324">
    <property type="entry name" value="LeuE"/>
    <property type="match status" value="1"/>
</dbReference>
<comment type="subcellular location">
    <subcellularLocation>
        <location evidence="1">Cell membrane</location>
        <topology evidence="1">Multi-pass membrane protein</topology>
    </subcellularLocation>
</comment>
<proteinExistence type="predicted"/>
<organism evidence="7 8">
    <name type="scientific">Albimonas pacifica</name>
    <dbReference type="NCBI Taxonomy" id="1114924"/>
    <lineage>
        <taxon>Bacteria</taxon>
        <taxon>Pseudomonadati</taxon>
        <taxon>Pseudomonadota</taxon>
        <taxon>Alphaproteobacteria</taxon>
        <taxon>Rhodobacterales</taxon>
        <taxon>Paracoccaceae</taxon>
        <taxon>Albimonas</taxon>
    </lineage>
</organism>
<accession>A0A1I3HZS3</accession>
<keyword evidence="5 6" id="KW-0472">Membrane</keyword>
<feature type="transmembrane region" description="Helical" evidence="6">
    <location>
        <begin position="190"/>
        <end position="208"/>
    </location>
</feature>
<dbReference type="GO" id="GO:0015171">
    <property type="term" value="F:amino acid transmembrane transporter activity"/>
    <property type="evidence" value="ECO:0007669"/>
    <property type="project" value="TreeGrafter"/>
</dbReference>
<keyword evidence="2" id="KW-1003">Cell membrane</keyword>
<feature type="transmembrane region" description="Helical" evidence="6">
    <location>
        <begin position="122"/>
        <end position="144"/>
    </location>
</feature>
<evidence type="ECO:0000313" key="8">
    <source>
        <dbReference type="Proteomes" id="UP000199377"/>
    </source>
</evidence>
<evidence type="ECO:0000256" key="3">
    <source>
        <dbReference type="ARBA" id="ARBA00022692"/>
    </source>
</evidence>
<name>A0A1I3HZS3_9RHOB</name>